<keyword evidence="2" id="KW-1185">Reference proteome</keyword>
<reference evidence="1" key="1">
    <citation type="submission" date="2022-10" db="EMBL/GenBank/DDBJ databases">
        <title>Culturing micro-colonial fungi from biological soil crusts in the Mojave desert and describing Neophaeococcomyces mojavensis, and introducing the new genera and species Taxawa tesnikishii.</title>
        <authorList>
            <person name="Kurbessoian T."/>
            <person name="Stajich J.E."/>
        </authorList>
    </citation>
    <scope>NUCLEOTIDE SEQUENCE</scope>
    <source>
        <strain evidence="1">JES_112</strain>
    </source>
</reference>
<evidence type="ECO:0000313" key="1">
    <source>
        <dbReference type="EMBL" id="KAJ9653427.1"/>
    </source>
</evidence>
<comment type="caution">
    <text evidence="1">The sequence shown here is derived from an EMBL/GenBank/DDBJ whole genome shotgun (WGS) entry which is preliminary data.</text>
</comment>
<evidence type="ECO:0000313" key="2">
    <source>
        <dbReference type="Proteomes" id="UP001172386"/>
    </source>
</evidence>
<name>A0ACC3A0K9_9EURO</name>
<protein>
    <submittedName>
        <fullName evidence="1">Uncharacterized protein</fullName>
    </submittedName>
</protein>
<proteinExistence type="predicted"/>
<sequence length="341" mass="38627">MTVAIPLHRALSTKLAGRSFQVVTRVGYNPWLARVDQQHDTIFRPKSTQSSSFSGRIYSLTSRDYATAAASRPAGRPKAHTGRTPAKRTTKTTTPKKPGPKTPAGKKKVGRKPDAKTPAKPKKVAKKAPSKTALLEQRRAHERELKTKALLDTPKSLPATPWQIIFAETHQKGKVSSLAESQNVTKEAAQKFRDLTPEEKEATHIAKEKNDQAHKKWLSQHTPEQIREANNARNQLKKLHKAKYPNSKHTTNKFPPLKDDRLVKRPVTQYSQFLRDRHASGDFANMTVTESSKLIAREWKALDASEKKQYKDKSQTDLNRYLEEYRSVYGKEPASRRQKPT</sequence>
<organism evidence="1 2">
    <name type="scientific">Neophaeococcomyces mojaviensis</name>
    <dbReference type="NCBI Taxonomy" id="3383035"/>
    <lineage>
        <taxon>Eukaryota</taxon>
        <taxon>Fungi</taxon>
        <taxon>Dikarya</taxon>
        <taxon>Ascomycota</taxon>
        <taxon>Pezizomycotina</taxon>
        <taxon>Eurotiomycetes</taxon>
        <taxon>Chaetothyriomycetidae</taxon>
        <taxon>Chaetothyriales</taxon>
        <taxon>Chaetothyriales incertae sedis</taxon>
        <taxon>Neophaeococcomyces</taxon>
    </lineage>
</organism>
<dbReference type="Proteomes" id="UP001172386">
    <property type="component" value="Unassembled WGS sequence"/>
</dbReference>
<gene>
    <name evidence="1" type="ORF">H2198_007375</name>
</gene>
<dbReference type="EMBL" id="JAPDRQ010000154">
    <property type="protein sequence ID" value="KAJ9653427.1"/>
    <property type="molecule type" value="Genomic_DNA"/>
</dbReference>
<accession>A0ACC3A0K9</accession>